<sequence length="396" mass="44826">MKKLFMFLAGAAFSSVAFAQQALWEYPNVQSPIINSDGTVTFNYFDPDAKTVEVRGDFAEIHQENLAMTKNEKGVWSVTTPHRLAPELYSYAFITDGIRRLDPANAYLNRDVSTYTNIFIVSHSKDDKGDLYRPNAVPHGNVAKVWYDSPTLKMQRRMTIYTPADYGKGKNYPVLYLLHGMGGDENAWSELGRAAQIMDNLIAAGKAKPMIVVMPNGNSNCEAAPGAWSAGMYTPSGTAVKTAPKATLEESFMDIVNFIDAHYKTIRKREGRAVCGLSMGGGHTFGISRMYPTMFDYYGLFSAAVRVGKEYSRDSFYKDAIASTRFAGEMDKLFASSPKLYWIAIGNEDFLYKNNTELRRYLDEKGYKYEYFENDGGHLWRNWRIYLTMFAQRLFK</sequence>
<dbReference type="Proteomes" id="UP000005580">
    <property type="component" value="Unassembled WGS sequence"/>
</dbReference>
<feature type="domain" description="Glycoside hydrolase family 13 N-terminal" evidence="2">
    <location>
        <begin position="37"/>
        <end position="97"/>
    </location>
</feature>
<keyword evidence="4" id="KW-1185">Reference proteome</keyword>
<proteinExistence type="predicted"/>
<accession>E7RN12</accession>
<dbReference type="GO" id="GO:0004553">
    <property type="term" value="F:hydrolase activity, hydrolyzing O-glycosyl compounds"/>
    <property type="evidence" value="ECO:0007669"/>
    <property type="project" value="InterPro"/>
</dbReference>
<dbReference type="RefSeq" id="WP_004369215.1">
    <property type="nucleotide sequence ID" value="NZ_GL833119.1"/>
</dbReference>
<dbReference type="STRING" id="28134.SAMN05444288_0360"/>
<dbReference type="AlphaFoldDB" id="E7RN12"/>
<dbReference type="InterPro" id="IPR000801">
    <property type="entry name" value="Esterase-like"/>
</dbReference>
<feature type="chain" id="PRO_5003224072" evidence="1">
    <location>
        <begin position="20"/>
        <end position="396"/>
    </location>
</feature>
<evidence type="ECO:0000313" key="3">
    <source>
        <dbReference type="EMBL" id="EFZ38143.1"/>
    </source>
</evidence>
<dbReference type="InterPro" id="IPR014756">
    <property type="entry name" value="Ig_E-set"/>
</dbReference>
<dbReference type="GO" id="GO:0005975">
    <property type="term" value="P:carbohydrate metabolic process"/>
    <property type="evidence" value="ECO:0007669"/>
    <property type="project" value="InterPro"/>
</dbReference>
<dbReference type="SUPFAM" id="SSF53474">
    <property type="entry name" value="alpha/beta-Hydrolases"/>
    <property type="match status" value="1"/>
</dbReference>
<dbReference type="PANTHER" id="PTHR48098:SF1">
    <property type="entry name" value="DIACYLGLYCEROL ACYLTRANSFERASE_MYCOLYLTRANSFERASE AG85A"/>
    <property type="match status" value="1"/>
</dbReference>
<dbReference type="eggNOG" id="COG2382">
    <property type="taxonomic scope" value="Bacteria"/>
</dbReference>
<comment type="caution">
    <text evidence="3">The sequence shown here is derived from an EMBL/GenBank/DDBJ whole genome shotgun (WGS) entry which is preliminary data.</text>
</comment>
<dbReference type="GO" id="GO:0016747">
    <property type="term" value="F:acyltransferase activity, transferring groups other than amino-acyl groups"/>
    <property type="evidence" value="ECO:0007669"/>
    <property type="project" value="TreeGrafter"/>
</dbReference>
<dbReference type="InterPro" id="IPR029058">
    <property type="entry name" value="AB_hydrolase_fold"/>
</dbReference>
<dbReference type="Gene3D" id="3.40.50.1820">
    <property type="entry name" value="alpha/beta hydrolase"/>
    <property type="match status" value="1"/>
</dbReference>
<feature type="signal peptide" evidence="1">
    <location>
        <begin position="1"/>
        <end position="19"/>
    </location>
</feature>
<dbReference type="PANTHER" id="PTHR48098">
    <property type="entry name" value="ENTEROCHELIN ESTERASE-RELATED"/>
    <property type="match status" value="1"/>
</dbReference>
<organism evidence="3 4">
    <name type="scientific">Hoylesella oralis ATCC 33269</name>
    <dbReference type="NCBI Taxonomy" id="873533"/>
    <lineage>
        <taxon>Bacteria</taxon>
        <taxon>Pseudomonadati</taxon>
        <taxon>Bacteroidota</taxon>
        <taxon>Bacteroidia</taxon>
        <taxon>Bacteroidales</taxon>
        <taxon>Prevotellaceae</taxon>
        <taxon>Hoylesella</taxon>
    </lineage>
</organism>
<evidence type="ECO:0000259" key="2">
    <source>
        <dbReference type="Pfam" id="PF02922"/>
    </source>
</evidence>
<dbReference type="EMBL" id="AEPE02000002">
    <property type="protein sequence ID" value="EFZ38143.1"/>
    <property type="molecule type" value="Genomic_DNA"/>
</dbReference>
<dbReference type="Pfam" id="PF00756">
    <property type="entry name" value="Esterase"/>
    <property type="match status" value="1"/>
</dbReference>
<keyword evidence="1" id="KW-0732">Signal</keyword>
<evidence type="ECO:0000256" key="1">
    <source>
        <dbReference type="SAM" id="SignalP"/>
    </source>
</evidence>
<gene>
    <name evidence="3" type="ORF">HMPREF0663_10512</name>
</gene>
<dbReference type="HOGENOM" id="CLU_037618_2_1_10"/>
<dbReference type="InterPro" id="IPR050583">
    <property type="entry name" value="Mycobacterial_A85_antigen"/>
</dbReference>
<name>E7RN12_9BACT</name>
<dbReference type="InterPro" id="IPR004193">
    <property type="entry name" value="Glyco_hydro_13_N"/>
</dbReference>
<protein>
    <submittedName>
        <fullName evidence="3">Isoamylase N-terminal domain protein</fullName>
    </submittedName>
</protein>
<reference evidence="3" key="1">
    <citation type="submission" date="2011-01" db="EMBL/GenBank/DDBJ databases">
        <authorList>
            <person name="Muzny D."/>
            <person name="Qin X."/>
            <person name="Buhay C."/>
            <person name="Dugan-Rocha S."/>
            <person name="Ding Y."/>
            <person name="Chen G."/>
            <person name="Hawes A."/>
            <person name="Holder M."/>
            <person name="Jhangiani S."/>
            <person name="Johnson A."/>
            <person name="Khan Z."/>
            <person name="Li Z."/>
            <person name="Liu W."/>
            <person name="Liu X."/>
            <person name="Perez L."/>
            <person name="Shen H."/>
            <person name="Wang Q."/>
            <person name="Watt J."/>
            <person name="Xi L."/>
            <person name="Xin Y."/>
            <person name="Zhou J."/>
            <person name="Deng J."/>
            <person name="Jiang H."/>
            <person name="Liu Y."/>
            <person name="Qu J."/>
            <person name="Song X.-Z."/>
            <person name="Zhang L."/>
            <person name="Villasana D."/>
            <person name="Johnson A."/>
            <person name="Liu J."/>
            <person name="Liyanage D."/>
            <person name="Lorensuhewa L."/>
            <person name="Robinson T."/>
            <person name="Song A."/>
            <person name="Song B.-B."/>
            <person name="Dinh H."/>
            <person name="Thornton R."/>
            <person name="Coyle M."/>
            <person name="Francisco L."/>
            <person name="Jackson L."/>
            <person name="Javaid M."/>
            <person name="Korchina V."/>
            <person name="Kovar C."/>
            <person name="Mata R."/>
            <person name="Mathew T."/>
            <person name="Ngo R."/>
            <person name="Nguyen L."/>
            <person name="Nguyen N."/>
            <person name="Okwuonu G."/>
            <person name="Ongeri F."/>
            <person name="Pham C."/>
            <person name="Simmons D."/>
            <person name="Wilczek-Boney K."/>
            <person name="Hale W."/>
            <person name="Jakkamsetti A."/>
            <person name="Pham P."/>
            <person name="Ruth R."/>
            <person name="San Lucas F."/>
            <person name="Warren J."/>
            <person name="Zhang J."/>
            <person name="Zhao Z."/>
            <person name="Zhou C."/>
            <person name="Zhu D."/>
            <person name="Lee S."/>
            <person name="Bess C."/>
            <person name="Blankenburg K."/>
            <person name="Forbes L."/>
            <person name="Fu Q."/>
            <person name="Gubbala S."/>
            <person name="Hirani K."/>
            <person name="Jayaseelan J.C."/>
            <person name="Lara F."/>
            <person name="Munidasa M."/>
            <person name="Palculict T."/>
            <person name="Patil S."/>
            <person name="Pu L.-L."/>
            <person name="Saada N."/>
            <person name="Tang L."/>
            <person name="Weissenberger G."/>
            <person name="Zhu Y."/>
            <person name="Hemphill L."/>
            <person name="Shang Y."/>
            <person name="Youmans B."/>
            <person name="Ayvaz T."/>
            <person name="Ross M."/>
            <person name="Santibanez J."/>
            <person name="Aqrawi P."/>
            <person name="Gross S."/>
            <person name="Joshi V."/>
            <person name="Fowler G."/>
            <person name="Nazareth L."/>
            <person name="Reid J."/>
            <person name="Worley K."/>
            <person name="Petrosino J."/>
            <person name="Highlander S."/>
            <person name="Gibbs R."/>
        </authorList>
    </citation>
    <scope>NUCLEOTIDE SEQUENCE [LARGE SCALE GENOMIC DNA]</scope>
    <source>
        <strain evidence="3">ATCC 33269</strain>
    </source>
</reference>
<dbReference type="Gene3D" id="2.60.40.10">
    <property type="entry name" value="Immunoglobulins"/>
    <property type="match status" value="1"/>
</dbReference>
<dbReference type="Pfam" id="PF02922">
    <property type="entry name" value="CBM_48"/>
    <property type="match status" value="1"/>
</dbReference>
<dbReference type="InterPro" id="IPR013783">
    <property type="entry name" value="Ig-like_fold"/>
</dbReference>
<dbReference type="CDD" id="cd11294">
    <property type="entry name" value="E_set_Esterase_like_N"/>
    <property type="match status" value="1"/>
</dbReference>
<evidence type="ECO:0000313" key="4">
    <source>
        <dbReference type="Proteomes" id="UP000005580"/>
    </source>
</evidence>
<dbReference type="SUPFAM" id="SSF81296">
    <property type="entry name" value="E set domains"/>
    <property type="match status" value="1"/>
</dbReference>